<name>A0A8H5INR4_9HYPO</name>
<keyword evidence="2" id="KW-1185">Reference proteome</keyword>
<reference evidence="1 2" key="1">
    <citation type="submission" date="2020-05" db="EMBL/GenBank/DDBJ databases">
        <title>Identification and distribution of gene clusters putatively required for synthesis of sphingolipid metabolism inhibitors in phylogenetically diverse species of the filamentous fungus Fusarium.</title>
        <authorList>
            <person name="Kim H.-S."/>
            <person name="Busman M."/>
            <person name="Brown D.W."/>
            <person name="Divon H."/>
            <person name="Uhlig S."/>
            <person name="Proctor R.H."/>
        </authorList>
    </citation>
    <scope>NUCLEOTIDE SEQUENCE [LARGE SCALE GENOMIC DNA]</scope>
    <source>
        <strain evidence="1 2">NRRL 25196</strain>
    </source>
</reference>
<gene>
    <name evidence="1" type="ORF">FNAPI_10627</name>
</gene>
<protein>
    <submittedName>
        <fullName evidence="1">Uncharacterized protein</fullName>
    </submittedName>
</protein>
<dbReference type="EMBL" id="JAAOAO010000475">
    <property type="protein sequence ID" value="KAF5540086.1"/>
    <property type="molecule type" value="Genomic_DNA"/>
</dbReference>
<accession>A0A8H5INR4</accession>
<evidence type="ECO:0000313" key="1">
    <source>
        <dbReference type="EMBL" id="KAF5540086.1"/>
    </source>
</evidence>
<dbReference type="Proteomes" id="UP000574317">
    <property type="component" value="Unassembled WGS sequence"/>
</dbReference>
<evidence type="ECO:0000313" key="2">
    <source>
        <dbReference type="Proteomes" id="UP000574317"/>
    </source>
</evidence>
<proteinExistence type="predicted"/>
<comment type="caution">
    <text evidence="1">The sequence shown here is derived from an EMBL/GenBank/DDBJ whole genome shotgun (WGS) entry which is preliminary data.</text>
</comment>
<sequence>MQSPPQRHGFLHPGLVFLQLLQLLLDIFLEYSSFLRGMVAYMTFFSLYILCSCPEYIASKHGNLGAVDAFDILVKVVLIQGLDDILKLFSLRIQIPPGAPGEGVDGDGEMVHVFLSRLARRVVADSSSACW</sequence>
<dbReference type="AlphaFoldDB" id="A0A8H5INR4"/>
<organism evidence="1 2">
    <name type="scientific">Fusarium napiforme</name>
    <dbReference type="NCBI Taxonomy" id="42672"/>
    <lineage>
        <taxon>Eukaryota</taxon>
        <taxon>Fungi</taxon>
        <taxon>Dikarya</taxon>
        <taxon>Ascomycota</taxon>
        <taxon>Pezizomycotina</taxon>
        <taxon>Sordariomycetes</taxon>
        <taxon>Hypocreomycetidae</taxon>
        <taxon>Hypocreales</taxon>
        <taxon>Nectriaceae</taxon>
        <taxon>Fusarium</taxon>
        <taxon>Fusarium fujikuroi species complex</taxon>
    </lineage>
</organism>